<dbReference type="EMBL" id="AP028654">
    <property type="protein sequence ID" value="BEP28716.1"/>
    <property type="molecule type" value="Genomic_DNA"/>
</dbReference>
<evidence type="ECO:0000313" key="4">
    <source>
        <dbReference type="Proteomes" id="UP001321786"/>
    </source>
</evidence>
<dbReference type="AlphaFoldDB" id="A0AAU9EN54"/>
<feature type="domain" description="Chemotaxis phosphatase CheX-like" evidence="2">
    <location>
        <begin position="44"/>
        <end position="136"/>
    </location>
</feature>
<keyword evidence="4" id="KW-1185">Reference proteome</keyword>
<dbReference type="KEGG" id="hprf:HLPR_10470"/>
<dbReference type="InterPro" id="IPR028051">
    <property type="entry name" value="CheX-like_dom"/>
</dbReference>
<proteinExistence type="predicted"/>
<evidence type="ECO:0000313" key="3">
    <source>
        <dbReference type="EMBL" id="BEP28716.1"/>
    </source>
</evidence>
<dbReference type="Pfam" id="PF13690">
    <property type="entry name" value="CheX"/>
    <property type="match status" value="1"/>
</dbReference>
<dbReference type="GO" id="GO:0006935">
    <property type="term" value="P:chemotaxis"/>
    <property type="evidence" value="ECO:0007669"/>
    <property type="project" value="UniProtKB-KW"/>
</dbReference>
<dbReference type="RefSeq" id="WP_338537022.1">
    <property type="nucleotide sequence ID" value="NZ_AP028654.1"/>
</dbReference>
<name>A0AAU9EN54_9FIRM</name>
<evidence type="ECO:0000259" key="2">
    <source>
        <dbReference type="Pfam" id="PF13690"/>
    </source>
</evidence>
<protein>
    <submittedName>
        <fullName evidence="3">Chemotaxis protein CheX</fullName>
    </submittedName>
</protein>
<dbReference type="CDD" id="cd17906">
    <property type="entry name" value="CheX"/>
    <property type="match status" value="1"/>
</dbReference>
<dbReference type="InterPro" id="IPR028976">
    <property type="entry name" value="CheC-like_sf"/>
</dbReference>
<evidence type="ECO:0000256" key="1">
    <source>
        <dbReference type="ARBA" id="ARBA00022500"/>
    </source>
</evidence>
<dbReference type="Gene3D" id="3.40.1550.10">
    <property type="entry name" value="CheC-like"/>
    <property type="match status" value="1"/>
</dbReference>
<reference evidence="3 4" key="1">
    <citation type="submission" date="2023-08" db="EMBL/GenBank/DDBJ databases">
        <title>Helicovermis profunda gen. nov., sp. nov., a novel mesophilic, fermentative bacterium within the Bacillota from a deep-sea hydrothermal vent chimney.</title>
        <authorList>
            <person name="Miyazaki U."/>
            <person name="Mizutani D."/>
            <person name="Hashimoto Y."/>
            <person name="Tame A."/>
            <person name="Sawayama S."/>
            <person name="Miyazaki J."/>
            <person name="Takai K."/>
            <person name="Nakagawa S."/>
        </authorList>
    </citation>
    <scope>NUCLEOTIDE SEQUENCE [LARGE SCALE GENOMIC DNA]</scope>
    <source>
        <strain evidence="3 4">S502</strain>
    </source>
</reference>
<gene>
    <name evidence="3" type="ORF">HLPR_10470</name>
</gene>
<dbReference type="PANTHER" id="PTHR39452">
    <property type="entry name" value="CHEY-P PHOSPHATASE CHEX"/>
    <property type="match status" value="1"/>
</dbReference>
<accession>A0AAU9EN54</accession>
<dbReference type="SUPFAM" id="SSF103039">
    <property type="entry name" value="CheC-like"/>
    <property type="match status" value="1"/>
</dbReference>
<sequence length="153" mass="16384">MKVEYINPFIKATTSVLKQIANIDFNMGKPYIKTSPYETKNLIILVGITGEMRGQAAISMDLNLAKKIASSMMMGMPVDELDELSKSAISELGNMIMGNTATLLFNTGVSIDITPPTLMIGESVSMSSGSMQTVGVPLTSEIGDISLDISIKD</sequence>
<dbReference type="InterPro" id="IPR038756">
    <property type="entry name" value="CheX-like"/>
</dbReference>
<keyword evidence="1" id="KW-0145">Chemotaxis</keyword>
<dbReference type="Proteomes" id="UP001321786">
    <property type="component" value="Chromosome"/>
</dbReference>
<dbReference type="PANTHER" id="PTHR39452:SF1">
    <property type="entry name" value="CHEY-P PHOSPHATASE CHEX"/>
    <property type="match status" value="1"/>
</dbReference>
<organism evidence="3 4">
    <name type="scientific">Helicovermis profundi</name>
    <dbReference type="NCBI Taxonomy" id="3065157"/>
    <lineage>
        <taxon>Bacteria</taxon>
        <taxon>Bacillati</taxon>
        <taxon>Bacillota</taxon>
        <taxon>Clostridia</taxon>
        <taxon>Helicovermis</taxon>
    </lineage>
</organism>